<dbReference type="InterPro" id="IPR023213">
    <property type="entry name" value="CAT-like_dom_sf"/>
</dbReference>
<reference evidence="2" key="2">
    <citation type="submission" date="2020-09" db="EMBL/GenBank/DDBJ databases">
        <authorList>
            <person name="Sun Q."/>
            <person name="Ohkuma M."/>
        </authorList>
    </citation>
    <scope>NUCLEOTIDE SEQUENCE</scope>
    <source>
        <strain evidence="2">JCM 5016</strain>
    </source>
</reference>
<dbReference type="SUPFAM" id="SSF52777">
    <property type="entry name" value="CoA-dependent acyltransferases"/>
    <property type="match status" value="2"/>
</dbReference>
<gene>
    <name evidence="2" type="ORF">GCM10010389_05350</name>
</gene>
<dbReference type="Proteomes" id="UP000623010">
    <property type="component" value="Unassembled WGS sequence"/>
</dbReference>
<name>A0A918V599_9ACTN</name>
<dbReference type="GO" id="GO:0008610">
    <property type="term" value="P:lipid biosynthetic process"/>
    <property type="evidence" value="ECO:0007669"/>
    <property type="project" value="UniProtKB-ARBA"/>
</dbReference>
<comment type="caution">
    <text evidence="2">The sequence shown here is derived from an EMBL/GenBank/DDBJ whole genome shotgun (WGS) entry which is preliminary data.</text>
</comment>
<dbReference type="Gene3D" id="3.30.559.10">
    <property type="entry name" value="Chloramphenicol acetyltransferase-like domain"/>
    <property type="match status" value="1"/>
</dbReference>
<dbReference type="GO" id="GO:0044550">
    <property type="term" value="P:secondary metabolite biosynthetic process"/>
    <property type="evidence" value="ECO:0007669"/>
    <property type="project" value="TreeGrafter"/>
</dbReference>
<keyword evidence="3" id="KW-1185">Reference proteome</keyword>
<evidence type="ECO:0000313" key="3">
    <source>
        <dbReference type="Proteomes" id="UP000623010"/>
    </source>
</evidence>
<sequence>MTGWEEAPCARSQQRFLLEEGLAPGQDDNHVVLAYLLTGPLDPAALAAAFDDVVRRHGILRTLYSWDADPGPVQRELPFDPARTPLTVVPVADTTRPVCEIAAEVCADWWDQPFDLEGRPPLRARLARLTGSSWLLCLSLHHIAFDGRSELVLMADLGAAYRAQSEGRTPDPAAVHSYQDYARWEARRIEEWSARDIPFWRDLLAEAPPRILPAPNAAQAGRREHGTVLDAPTVSRVQDGIRAARSIPLSALLHGTARAVGQVFAVDDVVLATISSGRFERRYDAVVGCFVNPVVLPLREVGKSDSAEGVARANRLVLRALRRARTPFDEIARALGGRVDVAGFFDVMVALQAPEPAGSFDDAEITFRPVRVRAPRAGYGLIVEVEPRHDGAWALTARWREDLVEEDAGRAVVAALEEHLMSLGT</sequence>
<dbReference type="PANTHER" id="PTHR45527:SF1">
    <property type="entry name" value="FATTY ACID SYNTHASE"/>
    <property type="match status" value="1"/>
</dbReference>
<dbReference type="AlphaFoldDB" id="A0A918V599"/>
<protein>
    <recommendedName>
        <fullName evidence="1">Condensation domain-containing protein</fullName>
    </recommendedName>
</protein>
<proteinExistence type="predicted"/>
<feature type="domain" description="Condensation" evidence="1">
    <location>
        <begin position="6"/>
        <end position="413"/>
    </location>
</feature>
<dbReference type="GO" id="GO:0005737">
    <property type="term" value="C:cytoplasm"/>
    <property type="evidence" value="ECO:0007669"/>
    <property type="project" value="TreeGrafter"/>
</dbReference>
<organism evidence="2 3">
    <name type="scientific">Streptomyces echinoruber</name>
    <dbReference type="NCBI Taxonomy" id="68898"/>
    <lineage>
        <taxon>Bacteria</taxon>
        <taxon>Bacillati</taxon>
        <taxon>Actinomycetota</taxon>
        <taxon>Actinomycetes</taxon>
        <taxon>Kitasatosporales</taxon>
        <taxon>Streptomycetaceae</taxon>
        <taxon>Streptomyces</taxon>
    </lineage>
</organism>
<evidence type="ECO:0000313" key="2">
    <source>
        <dbReference type="EMBL" id="GGZ70776.1"/>
    </source>
</evidence>
<accession>A0A918V599</accession>
<dbReference type="EMBL" id="BMWH01000001">
    <property type="protein sequence ID" value="GGZ70776.1"/>
    <property type="molecule type" value="Genomic_DNA"/>
</dbReference>
<dbReference type="GO" id="GO:0003824">
    <property type="term" value="F:catalytic activity"/>
    <property type="evidence" value="ECO:0007669"/>
    <property type="project" value="InterPro"/>
</dbReference>
<dbReference type="InterPro" id="IPR001242">
    <property type="entry name" value="Condensation_dom"/>
</dbReference>
<dbReference type="Pfam" id="PF00668">
    <property type="entry name" value="Condensation"/>
    <property type="match status" value="1"/>
</dbReference>
<dbReference type="Gene3D" id="3.30.559.30">
    <property type="entry name" value="Nonribosomal peptide synthetase, condensation domain"/>
    <property type="match status" value="1"/>
</dbReference>
<reference evidence="2" key="1">
    <citation type="journal article" date="2014" name="Int. J. Syst. Evol. Microbiol.">
        <title>Complete genome sequence of Corynebacterium casei LMG S-19264T (=DSM 44701T), isolated from a smear-ripened cheese.</title>
        <authorList>
            <consortium name="US DOE Joint Genome Institute (JGI-PGF)"/>
            <person name="Walter F."/>
            <person name="Albersmeier A."/>
            <person name="Kalinowski J."/>
            <person name="Ruckert C."/>
        </authorList>
    </citation>
    <scope>NUCLEOTIDE SEQUENCE</scope>
    <source>
        <strain evidence="2">JCM 5016</strain>
    </source>
</reference>
<evidence type="ECO:0000259" key="1">
    <source>
        <dbReference type="Pfam" id="PF00668"/>
    </source>
</evidence>
<dbReference type="GO" id="GO:0043041">
    <property type="term" value="P:amino acid activation for nonribosomal peptide biosynthetic process"/>
    <property type="evidence" value="ECO:0007669"/>
    <property type="project" value="TreeGrafter"/>
</dbReference>
<dbReference type="GO" id="GO:0031177">
    <property type="term" value="F:phosphopantetheine binding"/>
    <property type="evidence" value="ECO:0007669"/>
    <property type="project" value="TreeGrafter"/>
</dbReference>
<dbReference type="PANTHER" id="PTHR45527">
    <property type="entry name" value="NONRIBOSOMAL PEPTIDE SYNTHETASE"/>
    <property type="match status" value="1"/>
</dbReference>
<dbReference type="RefSeq" id="WP_190055608.1">
    <property type="nucleotide sequence ID" value="NZ_BMWH01000001.1"/>
</dbReference>